<keyword evidence="3" id="KW-1185">Reference proteome</keyword>
<keyword evidence="1" id="KW-0812">Transmembrane</keyword>
<organism evidence="2 3">
    <name type="scientific">Circinella minor</name>
    <dbReference type="NCBI Taxonomy" id="1195481"/>
    <lineage>
        <taxon>Eukaryota</taxon>
        <taxon>Fungi</taxon>
        <taxon>Fungi incertae sedis</taxon>
        <taxon>Mucoromycota</taxon>
        <taxon>Mucoromycotina</taxon>
        <taxon>Mucoromycetes</taxon>
        <taxon>Mucorales</taxon>
        <taxon>Lichtheimiaceae</taxon>
        <taxon>Circinella</taxon>
    </lineage>
</organism>
<sequence>MDNEGTHLPGPDGPDALEIMSEMISLICMTIMASLLGAKSKHERLTSLTYGRILVFAVYILSWAFAVTSMLTVSTNNFNITSCTLAMMSCDVFYAGSKIVIYMWLIERVHLVTAVRTTRLKSWQYRFHVMLLLPYVGIFVLMLTFRNIYLLDSGECIIGLRWIASMPLMFYDFVSYYNLSLTTTCCHDNDHRNNDNPNQLFSNTTD</sequence>
<gene>
    <name evidence="2" type="ORF">INT45_000430</name>
</gene>
<dbReference type="AlphaFoldDB" id="A0A8H7RVQ4"/>
<feature type="transmembrane region" description="Helical" evidence="1">
    <location>
        <begin position="50"/>
        <end position="73"/>
    </location>
</feature>
<dbReference type="PANTHER" id="PTHR38848">
    <property type="entry name" value="G-PROTEIN COUPLED RECEPTORS FAMILY 3 PROFILE DOMAIN-CONTAINING PROTEIN"/>
    <property type="match status" value="1"/>
</dbReference>
<keyword evidence="1" id="KW-1133">Transmembrane helix</keyword>
<keyword evidence="1" id="KW-0472">Membrane</keyword>
<dbReference type="EMBL" id="JAEPRB010000250">
    <property type="protein sequence ID" value="KAG2218132.1"/>
    <property type="molecule type" value="Genomic_DNA"/>
</dbReference>
<protein>
    <submittedName>
        <fullName evidence="2">Uncharacterized protein</fullName>
    </submittedName>
</protein>
<dbReference type="PANTHER" id="PTHR38848:SF3">
    <property type="entry name" value="G-PROTEIN COUPLED RECEPTORS FAMILY 3 PROFILE DOMAIN-CONTAINING PROTEIN"/>
    <property type="match status" value="1"/>
</dbReference>
<feature type="transmembrane region" description="Helical" evidence="1">
    <location>
        <begin position="20"/>
        <end position="38"/>
    </location>
</feature>
<proteinExistence type="predicted"/>
<name>A0A8H7RVQ4_9FUNG</name>
<dbReference type="OrthoDB" id="3210850at2759"/>
<evidence type="ECO:0000313" key="3">
    <source>
        <dbReference type="Proteomes" id="UP000646827"/>
    </source>
</evidence>
<feature type="transmembrane region" description="Helical" evidence="1">
    <location>
        <begin position="127"/>
        <end position="145"/>
    </location>
</feature>
<accession>A0A8H7RVQ4</accession>
<feature type="transmembrane region" description="Helical" evidence="1">
    <location>
        <begin position="85"/>
        <end position="106"/>
    </location>
</feature>
<comment type="caution">
    <text evidence="2">The sequence shown here is derived from an EMBL/GenBank/DDBJ whole genome shotgun (WGS) entry which is preliminary data.</text>
</comment>
<dbReference type="Proteomes" id="UP000646827">
    <property type="component" value="Unassembled WGS sequence"/>
</dbReference>
<feature type="transmembrane region" description="Helical" evidence="1">
    <location>
        <begin position="157"/>
        <end position="174"/>
    </location>
</feature>
<reference evidence="2 3" key="1">
    <citation type="submission" date="2020-12" db="EMBL/GenBank/DDBJ databases">
        <title>Metabolic potential, ecology and presence of endohyphal bacteria is reflected in genomic diversity of Mucoromycotina.</title>
        <authorList>
            <person name="Muszewska A."/>
            <person name="Okrasinska A."/>
            <person name="Steczkiewicz K."/>
            <person name="Drgas O."/>
            <person name="Orlowska M."/>
            <person name="Perlinska-Lenart U."/>
            <person name="Aleksandrzak-Piekarczyk T."/>
            <person name="Szatraj K."/>
            <person name="Zielenkiewicz U."/>
            <person name="Pilsyk S."/>
            <person name="Malc E."/>
            <person name="Mieczkowski P."/>
            <person name="Kruszewska J.S."/>
            <person name="Biernat P."/>
            <person name="Pawlowska J."/>
        </authorList>
    </citation>
    <scope>NUCLEOTIDE SEQUENCE [LARGE SCALE GENOMIC DNA]</scope>
    <source>
        <strain evidence="2 3">CBS 142.35</strain>
    </source>
</reference>
<evidence type="ECO:0000313" key="2">
    <source>
        <dbReference type="EMBL" id="KAG2218132.1"/>
    </source>
</evidence>
<evidence type="ECO:0000256" key="1">
    <source>
        <dbReference type="SAM" id="Phobius"/>
    </source>
</evidence>